<evidence type="ECO:0000313" key="6">
    <source>
        <dbReference type="EMBL" id="OPX43273.1"/>
    </source>
</evidence>
<dbReference type="GO" id="GO:0046872">
    <property type="term" value="F:metal ion binding"/>
    <property type="evidence" value="ECO:0007669"/>
    <property type="project" value="UniProtKB-KW"/>
</dbReference>
<dbReference type="Pfam" id="PF04055">
    <property type="entry name" value="Radical_SAM"/>
    <property type="match status" value="1"/>
</dbReference>
<dbReference type="GO" id="GO:0051536">
    <property type="term" value="F:iron-sulfur cluster binding"/>
    <property type="evidence" value="ECO:0007669"/>
    <property type="project" value="UniProtKB-KW"/>
</dbReference>
<dbReference type="NCBIfam" id="NF045502">
    <property type="entry name" value="variant_rSAM"/>
    <property type="match status" value="1"/>
</dbReference>
<keyword evidence="1" id="KW-0949">S-adenosyl-L-methionine</keyword>
<reference evidence="6 7" key="1">
    <citation type="submission" date="2017-03" db="EMBL/GenBank/DDBJ databases">
        <title>Genome sequence of Clostridium hungatei DSM 14427.</title>
        <authorList>
            <person name="Poehlein A."/>
            <person name="Daniel R."/>
        </authorList>
    </citation>
    <scope>NUCLEOTIDE SEQUENCE [LARGE SCALE GENOMIC DNA]</scope>
    <source>
        <strain evidence="6 7">DSM 14427</strain>
    </source>
</reference>
<sequence>MSVKSNLYEEVRIKNEVTVEGIQITEEVDTLLKSLDLGGKYQEEVHGMFEYDKEPHAGIAHPVGFRSPGGFLFPFNSYRKSRFSIGYDRGSYILTENGHKVFDIDFLERPEYYSHATSDGVQMKNIAVYNHEGVVFVTYSNECHLKEKGLDCLYCNINATKNTYADVEGIKWKYPKQIAETVKLAYQEPGRHHVTLTGGFVPEHREMDYYFDVAEAIQLETGLDDFNGTAVIGAPEDHGIIDRYKEAGYRTLAINIELWDKNIFKSICPGKEQLSGGWENWRSSLEHAAKVFGHGRVRSNIVAGLEPKRSTLEGIEYLASKGIVCFAGAWCPNPGSELENHRSPEPEWHWDLTLKIAEIFRKNGFTYDQLYDCSASSNSCIHDIYRIESGILPALKQAI</sequence>
<dbReference type="InterPro" id="IPR058240">
    <property type="entry name" value="rSAM_sf"/>
</dbReference>
<gene>
    <name evidence="6" type="ORF">CLHUN_28210</name>
</gene>
<keyword evidence="7" id="KW-1185">Reference proteome</keyword>
<dbReference type="SFLD" id="SFLDS00029">
    <property type="entry name" value="Radical_SAM"/>
    <property type="match status" value="1"/>
</dbReference>
<accession>A0A1V4SHP3</accession>
<dbReference type="InterPro" id="IPR007197">
    <property type="entry name" value="rSAM"/>
</dbReference>
<dbReference type="InterPro" id="IPR013785">
    <property type="entry name" value="Aldolase_TIM"/>
</dbReference>
<evidence type="ECO:0000256" key="2">
    <source>
        <dbReference type="ARBA" id="ARBA00022723"/>
    </source>
</evidence>
<dbReference type="STRING" id="48256.CLHUN_28210"/>
<dbReference type="OrthoDB" id="5391057at2"/>
<dbReference type="PROSITE" id="PS51918">
    <property type="entry name" value="RADICAL_SAM"/>
    <property type="match status" value="1"/>
</dbReference>
<keyword evidence="2" id="KW-0479">Metal-binding</keyword>
<dbReference type="AlphaFoldDB" id="A0A1V4SHP3"/>
<dbReference type="EMBL" id="MZGX01000019">
    <property type="protein sequence ID" value="OPX43273.1"/>
    <property type="molecule type" value="Genomic_DNA"/>
</dbReference>
<keyword evidence="3" id="KW-0408">Iron</keyword>
<evidence type="ECO:0000256" key="1">
    <source>
        <dbReference type="ARBA" id="ARBA00022691"/>
    </source>
</evidence>
<dbReference type="RefSeq" id="WP_080065273.1">
    <property type="nucleotide sequence ID" value="NZ_MZGX01000019.1"/>
</dbReference>
<protein>
    <submittedName>
        <fullName evidence="6">Biotin synthase</fullName>
    </submittedName>
</protein>
<evidence type="ECO:0000256" key="4">
    <source>
        <dbReference type="ARBA" id="ARBA00023014"/>
    </source>
</evidence>
<evidence type="ECO:0000259" key="5">
    <source>
        <dbReference type="PROSITE" id="PS51918"/>
    </source>
</evidence>
<evidence type="ECO:0000256" key="3">
    <source>
        <dbReference type="ARBA" id="ARBA00023004"/>
    </source>
</evidence>
<evidence type="ECO:0000313" key="7">
    <source>
        <dbReference type="Proteomes" id="UP000191554"/>
    </source>
</evidence>
<feature type="domain" description="Radical SAM core" evidence="5">
    <location>
        <begin position="129"/>
        <end position="363"/>
    </location>
</feature>
<dbReference type="SUPFAM" id="SSF102114">
    <property type="entry name" value="Radical SAM enzymes"/>
    <property type="match status" value="1"/>
</dbReference>
<keyword evidence="4" id="KW-0411">Iron-sulfur</keyword>
<comment type="caution">
    <text evidence="6">The sequence shown here is derived from an EMBL/GenBank/DDBJ whole genome shotgun (WGS) entry which is preliminary data.</text>
</comment>
<dbReference type="Gene3D" id="3.20.20.70">
    <property type="entry name" value="Aldolase class I"/>
    <property type="match status" value="1"/>
</dbReference>
<dbReference type="Proteomes" id="UP000191554">
    <property type="component" value="Unassembled WGS sequence"/>
</dbReference>
<dbReference type="GO" id="GO:0003824">
    <property type="term" value="F:catalytic activity"/>
    <property type="evidence" value="ECO:0007669"/>
    <property type="project" value="InterPro"/>
</dbReference>
<proteinExistence type="predicted"/>
<name>A0A1V4SHP3_RUMHU</name>
<organism evidence="6 7">
    <name type="scientific">Ruminiclostridium hungatei</name>
    <name type="common">Clostridium hungatei</name>
    <dbReference type="NCBI Taxonomy" id="48256"/>
    <lineage>
        <taxon>Bacteria</taxon>
        <taxon>Bacillati</taxon>
        <taxon>Bacillota</taxon>
        <taxon>Clostridia</taxon>
        <taxon>Eubacteriales</taxon>
        <taxon>Oscillospiraceae</taxon>
        <taxon>Ruminiclostridium</taxon>
    </lineage>
</organism>